<evidence type="ECO:0000256" key="1">
    <source>
        <dbReference type="SAM" id="Coils"/>
    </source>
</evidence>
<gene>
    <name evidence="3" type="ORF">LCGC14_0356290</name>
</gene>
<reference evidence="3" key="1">
    <citation type="journal article" date="2015" name="Nature">
        <title>Complex archaea that bridge the gap between prokaryotes and eukaryotes.</title>
        <authorList>
            <person name="Spang A."/>
            <person name="Saw J.H."/>
            <person name="Jorgensen S.L."/>
            <person name="Zaremba-Niedzwiedzka K."/>
            <person name="Martijn J."/>
            <person name="Lind A.E."/>
            <person name="van Eijk R."/>
            <person name="Schleper C."/>
            <person name="Guy L."/>
            <person name="Ettema T.J."/>
        </authorList>
    </citation>
    <scope>NUCLEOTIDE SEQUENCE</scope>
</reference>
<protein>
    <recommendedName>
        <fullName evidence="4">Large polyvalent protein associated domain-containing protein</fullName>
    </recommendedName>
</protein>
<keyword evidence="1" id="KW-0175">Coiled coil</keyword>
<feature type="compositionally biased region" description="Polar residues" evidence="2">
    <location>
        <begin position="1"/>
        <end position="10"/>
    </location>
</feature>
<evidence type="ECO:0000313" key="3">
    <source>
        <dbReference type="EMBL" id="KKN77892.1"/>
    </source>
</evidence>
<comment type="caution">
    <text evidence="3">The sequence shown here is derived from an EMBL/GenBank/DDBJ whole genome shotgun (WGS) entry which is preliminary data.</text>
</comment>
<proteinExistence type="predicted"/>
<feature type="region of interest" description="Disordered" evidence="2">
    <location>
        <begin position="1098"/>
        <end position="1118"/>
    </location>
</feature>
<evidence type="ECO:0008006" key="4">
    <source>
        <dbReference type="Google" id="ProtNLM"/>
    </source>
</evidence>
<dbReference type="AlphaFoldDB" id="A0A0F9TSG1"/>
<name>A0A0F9TSG1_9ZZZZ</name>
<feature type="coiled-coil region" evidence="1">
    <location>
        <begin position="379"/>
        <end position="413"/>
    </location>
</feature>
<sequence length="1118" mass="124424">MPITSEQATTELRRRAATKELERREQEVPEEGGRFRGAGATGMWEPDKPKARLRDVPGIAKRGVVSAELGVAKGVVGTLDAMLNLPAEDVRKVGTPWAPSQFTRTPEEIRERTEPIREAKRKIISAQRKFGRKYSGPLAWTTRVVSEAIPYMGNAMVGGIVAGPVGAATVGFVVEGDNAYDEAIASGATEQQAQTERVVVGSINAVIEAIQVGRILKFAKSGKHSLKAFIKLAKTKGLFIAGKEGFKNFGPDALRLSIEESIEEFTQEGVSLGVPAAFRGEYPVKTDGSPDWWAIGERLGEAALGGAVAAPFLGGAGAVLTEAGRVNGDKPAAPVEVPAEIVATTEPVTSDQAIGQQYGMMNEETDATLQYAEGRFRELKNKDDRSAKERRELTFLKKQRANVEALLDDATSKKPLVPGLVTPEGKRITPATMIVDQLETLPRIQPTEGERRRMGKVGKLLTEAKRWGTYYGLNEDMMLKLTERLDQYMESGPIKRFVYHPIKNSNARARDNSKKIMSGFVKTFEDLGIDFGKMIFNERNDVVAGFPLTDTERIGMYVLAQNEKGRKRVEPWFEDEEIDNAQAVNQVIKSVEISDEEMAIVQEIQTYIDTMSPRFFAAAERMGIEDITKEDFYMMLLTEDQDEISQHPAIEELARNIGRKQIRTPGEKATKERTGTKARARIDMATVLPQMIDAVERFIEVGPVAAKVGRSMDNPKFKKALNNATRGEGYKVMRRWLEDSTRGSADVDNGYFGNIAKNLRYNAVQFVLGFKSLTVAPKQLISGINAMTVRPDIAWSIMKRMARYGDMGALGNLKKDYAEASKKSKMMKSRDWNRDLIRKWDRSDVRKYFQGKRMSRISMAHIAYNDKATTTAVWLSAYEQAMIDLDGNEKVAIQVADDLVTSTQPMGNVEDLPGFFRGNAFEKMMTQFMNQPNKNWNMLRHDIYGKLRAGKITKLQATQRFMTGQIIPAVLLGMITRGRLPESPEEVLKDIASHMMGPHVFFGRFIYNAATGDWDPLESAISAIPFKGFEEGARTVTSAKRGDIQKTIEHGVGTYGAFTGKIPQQLITTTGGIIDLAQGETEDIKRIVYSEYMIKKNKPKAPTGRHRTINRPPVRRRR</sequence>
<accession>A0A0F9TSG1</accession>
<dbReference type="EMBL" id="LAZR01000272">
    <property type="protein sequence ID" value="KKN77892.1"/>
    <property type="molecule type" value="Genomic_DNA"/>
</dbReference>
<organism evidence="3">
    <name type="scientific">marine sediment metagenome</name>
    <dbReference type="NCBI Taxonomy" id="412755"/>
    <lineage>
        <taxon>unclassified sequences</taxon>
        <taxon>metagenomes</taxon>
        <taxon>ecological metagenomes</taxon>
    </lineage>
</organism>
<feature type="region of interest" description="Disordered" evidence="2">
    <location>
        <begin position="1"/>
        <end position="50"/>
    </location>
</feature>
<evidence type="ECO:0000256" key="2">
    <source>
        <dbReference type="SAM" id="MobiDB-lite"/>
    </source>
</evidence>
<feature type="compositionally biased region" description="Basic and acidic residues" evidence="2">
    <location>
        <begin position="11"/>
        <end position="34"/>
    </location>
</feature>